<accession>A0A419QAL6</accession>
<organism evidence="1 2">
    <name type="scientific">Clonorchis sinensis</name>
    <name type="common">Chinese liver fluke</name>
    <dbReference type="NCBI Taxonomy" id="79923"/>
    <lineage>
        <taxon>Eukaryota</taxon>
        <taxon>Metazoa</taxon>
        <taxon>Spiralia</taxon>
        <taxon>Lophotrochozoa</taxon>
        <taxon>Platyhelminthes</taxon>
        <taxon>Trematoda</taxon>
        <taxon>Digenea</taxon>
        <taxon>Opisthorchiida</taxon>
        <taxon>Opisthorchiata</taxon>
        <taxon>Opisthorchiidae</taxon>
        <taxon>Clonorchis</taxon>
    </lineage>
</organism>
<dbReference type="AlphaFoldDB" id="A0A419QAL6"/>
<reference evidence="1 2" key="1">
    <citation type="journal article" date="2018" name="Biotechnol. Adv.">
        <title>Improved genomic resources and new bioinformatic workflow for the carcinogenic parasite Clonorchis sinensis: Biotechnological implications.</title>
        <authorList>
            <person name="Wang D."/>
            <person name="Korhonen P.K."/>
            <person name="Gasser R.B."/>
            <person name="Young N.D."/>
        </authorList>
    </citation>
    <scope>NUCLEOTIDE SEQUENCE [LARGE SCALE GENOMIC DNA]</scope>
    <source>
        <strain evidence="1">Cs-k2</strain>
    </source>
</reference>
<proteinExistence type="predicted"/>
<name>A0A419QAL6_CLOSI</name>
<comment type="caution">
    <text evidence="1">The sequence shown here is derived from an EMBL/GenBank/DDBJ whole genome shotgun (WGS) entry which is preliminary data.</text>
</comment>
<dbReference type="OrthoDB" id="10051416at2759"/>
<dbReference type="Proteomes" id="UP000286415">
    <property type="component" value="Unassembled WGS sequence"/>
</dbReference>
<sequence length="142" mass="16071">MCYAILTVLLTSYPWPNWEMARWLERDFTDRKVRGPNPTSPSQLPLSRLGQPGSISALVLPSGGMEVLQHFARGVYFVFTPYSVATTTTLSSWGTSARRKPQFSISLPFTLNPNCKQFMQYTHLQANLVAGFCRMHIHVTFV</sequence>
<evidence type="ECO:0000313" key="2">
    <source>
        <dbReference type="Proteomes" id="UP000286415"/>
    </source>
</evidence>
<gene>
    <name evidence="1" type="ORF">CSKR_113270</name>
</gene>
<evidence type="ECO:0000313" key="1">
    <source>
        <dbReference type="EMBL" id="KAG5446404.1"/>
    </source>
</evidence>
<dbReference type="EMBL" id="NIRI02000056">
    <property type="protein sequence ID" value="KAG5446404.1"/>
    <property type="molecule type" value="Genomic_DNA"/>
</dbReference>
<reference evidence="1 2" key="2">
    <citation type="journal article" date="2021" name="Genomics">
        <title>High-quality reference genome for Clonorchis sinensis.</title>
        <authorList>
            <person name="Young N.D."/>
            <person name="Stroehlein A.J."/>
            <person name="Kinkar L."/>
            <person name="Wang T."/>
            <person name="Sohn W.M."/>
            <person name="Chang B.C.H."/>
            <person name="Kaur P."/>
            <person name="Weisz D."/>
            <person name="Dudchenko O."/>
            <person name="Aiden E.L."/>
            <person name="Korhonen P.K."/>
            <person name="Gasser R.B."/>
        </authorList>
    </citation>
    <scope>NUCLEOTIDE SEQUENCE [LARGE SCALE GENOMIC DNA]</scope>
    <source>
        <strain evidence="1">Cs-k2</strain>
    </source>
</reference>
<keyword evidence="2" id="KW-1185">Reference proteome</keyword>
<dbReference type="InParanoid" id="A0A419QAL6"/>
<protein>
    <submittedName>
        <fullName evidence="1">Uncharacterized protein</fullName>
    </submittedName>
</protein>